<dbReference type="GO" id="GO:0045504">
    <property type="term" value="F:dynein heavy chain binding"/>
    <property type="evidence" value="ECO:0007669"/>
    <property type="project" value="TreeGrafter"/>
</dbReference>
<evidence type="ECO:0000256" key="3">
    <source>
        <dbReference type="ARBA" id="ARBA00022737"/>
    </source>
</evidence>
<accession>A0A4P6XWZ3</accession>
<reference evidence="6" key="1">
    <citation type="submission" date="2019-03" db="EMBL/GenBank/DDBJ databases">
        <title>Snf2 controls pulcherriminic acid biosynthesis and connects pigmentation and antifungal activity of the yeast Metschnikowia pulcherrima.</title>
        <authorList>
            <person name="Gore-Lloyd D."/>
            <person name="Sumann I."/>
            <person name="Brachmann A.O."/>
            <person name="Schneeberger K."/>
            <person name="Ortiz-Merino R.A."/>
            <person name="Moreno-Beltran M."/>
            <person name="Schlaefli M."/>
            <person name="Kirner P."/>
            <person name="Santos Kron A."/>
            <person name="Wolfe K.H."/>
            <person name="Piel J."/>
            <person name="Ahrens C.H."/>
            <person name="Henk D."/>
            <person name="Freimoser F.M."/>
        </authorList>
    </citation>
    <scope>NUCLEOTIDE SEQUENCE [LARGE SCALE GENOMIC DNA]</scope>
    <source>
        <strain evidence="6">APC 1.2</strain>
    </source>
</reference>
<keyword evidence="2" id="KW-0853">WD repeat</keyword>
<dbReference type="InterPro" id="IPR050687">
    <property type="entry name" value="Dynein_IC"/>
</dbReference>
<keyword evidence="4" id="KW-0175">Coiled coil</keyword>
<gene>
    <name evidence="5" type="primary">MPUL0F04360</name>
    <name evidence="5" type="ORF">METSCH_F04360</name>
</gene>
<dbReference type="AlphaFoldDB" id="A0A4P6XWZ3"/>
<keyword evidence="6" id="KW-1185">Reference proteome</keyword>
<evidence type="ECO:0000256" key="1">
    <source>
        <dbReference type="ARBA" id="ARBA00022490"/>
    </source>
</evidence>
<name>A0A4P6XWZ3_9ASCO</name>
<dbReference type="Proteomes" id="UP000292447">
    <property type="component" value="Chromosome VI"/>
</dbReference>
<dbReference type="GO" id="GO:0010970">
    <property type="term" value="P:transport along microtubule"/>
    <property type="evidence" value="ECO:0007669"/>
    <property type="project" value="TreeGrafter"/>
</dbReference>
<evidence type="ECO:0000313" key="5">
    <source>
        <dbReference type="EMBL" id="QBM90848.1"/>
    </source>
</evidence>
<feature type="coiled-coil region" evidence="4">
    <location>
        <begin position="2"/>
        <end position="29"/>
    </location>
</feature>
<dbReference type="EMBL" id="CP034461">
    <property type="protein sequence ID" value="QBM90848.1"/>
    <property type="molecule type" value="Genomic_DNA"/>
</dbReference>
<keyword evidence="1" id="KW-0963">Cytoplasm</keyword>
<dbReference type="GO" id="GO:0005868">
    <property type="term" value="C:cytoplasmic dynein complex"/>
    <property type="evidence" value="ECO:0007669"/>
    <property type="project" value="TreeGrafter"/>
</dbReference>
<evidence type="ECO:0000313" key="6">
    <source>
        <dbReference type="Proteomes" id="UP000292447"/>
    </source>
</evidence>
<evidence type="ECO:0000256" key="2">
    <source>
        <dbReference type="ARBA" id="ARBA00022574"/>
    </source>
</evidence>
<protein>
    <submittedName>
        <fullName evidence="5">Dynein intermediate chain</fullName>
    </submittedName>
</protein>
<sequence length="595" mass="65138">MSTDRQALLEQKRKRLQELKERRSGVAQVNVSGPDLTLLAAPEPARPKVDFAVQVDFVKPAETAQKVDNSGDFSNEIYKAYQSDDPGPKLKFDKTVQTHFERLVELDLTPTEDTNSPDEKDVNEEVLADKATEEAPMAETKTTQEKVELLLESYLAETGFRFSDLRLGVKNESTTNLDMVAPFHVIKSVSGFVNRPVIAIALTPDHPDVFVAAYGPSQANLRSKKRPLTALAGLAVLYNKSGDTIVPEFFLQCTSRICKIMFDETNPFKVFAGLENGRVVMWDLANATPTQVAVLPTLQTSTVALLVLKAENKFLHHVLPIVHLAQLNTNTSQSSGILSICADGVVNLWSPNFLAFPKIASIRLSDPEVGPKIPFKVNSVLITLTIFRVPEHTGHQNPPEYNFLHLAVLASKNGFIYKLANAKEKSFIKCKLGVLPAAGGPSARGVSALAELKYSAAATFLVSAHADWTLKFWDSDSGHLRHVTPTSTLIQDIIVRPGHGSQFITVSTVRPPKVGLFVEFWDIKTRLLSPVSTISTPDKKSGTVLFNKDGSGLFLAYDDGGIDVFSIEESLLASQVQSQTLSSIDEGFEKLLASL</sequence>
<dbReference type="SUPFAM" id="SSF50978">
    <property type="entry name" value="WD40 repeat-like"/>
    <property type="match status" value="1"/>
</dbReference>
<evidence type="ECO:0000256" key="4">
    <source>
        <dbReference type="SAM" id="Coils"/>
    </source>
</evidence>
<proteinExistence type="predicted"/>
<dbReference type="InterPro" id="IPR015943">
    <property type="entry name" value="WD40/YVTN_repeat-like_dom_sf"/>
</dbReference>
<organism evidence="5 6">
    <name type="scientific">Metschnikowia aff. pulcherrima</name>
    <dbReference type="NCBI Taxonomy" id="2163413"/>
    <lineage>
        <taxon>Eukaryota</taxon>
        <taxon>Fungi</taxon>
        <taxon>Dikarya</taxon>
        <taxon>Ascomycota</taxon>
        <taxon>Saccharomycotina</taxon>
        <taxon>Pichiomycetes</taxon>
        <taxon>Metschnikowiaceae</taxon>
        <taxon>Metschnikowia</taxon>
    </lineage>
</organism>
<dbReference type="PANTHER" id="PTHR12442:SF22">
    <property type="entry name" value="CYTOPLASMIC DYNEIN 1 INTERMEDIATE CHAIN-RELATED"/>
    <property type="match status" value="1"/>
</dbReference>
<dbReference type="STRING" id="2163413.A0A4P6XWZ3"/>
<keyword evidence="3" id="KW-0677">Repeat</keyword>
<dbReference type="PANTHER" id="PTHR12442">
    <property type="entry name" value="DYNEIN INTERMEDIATE CHAIN"/>
    <property type="match status" value="1"/>
</dbReference>
<dbReference type="Gene3D" id="2.130.10.10">
    <property type="entry name" value="YVTN repeat-like/Quinoprotein amine dehydrogenase"/>
    <property type="match status" value="2"/>
</dbReference>
<dbReference type="InterPro" id="IPR036322">
    <property type="entry name" value="WD40_repeat_dom_sf"/>
</dbReference>
<dbReference type="GO" id="GO:0045503">
    <property type="term" value="F:dynein light chain binding"/>
    <property type="evidence" value="ECO:0007669"/>
    <property type="project" value="TreeGrafter"/>
</dbReference>